<proteinExistence type="predicted"/>
<name>A0A8B9QXB1_ANAPL</name>
<dbReference type="Ensembl" id="ENSAPLT00020002136.1">
    <property type="protein sequence ID" value="ENSAPLP00020001996.1"/>
    <property type="gene ID" value="ENSAPLG00020001455.1"/>
</dbReference>
<organism evidence="1 2">
    <name type="scientific">Anas platyrhynchos</name>
    <name type="common">Mallard</name>
    <name type="synonym">Anas boschas</name>
    <dbReference type="NCBI Taxonomy" id="8839"/>
    <lineage>
        <taxon>Eukaryota</taxon>
        <taxon>Metazoa</taxon>
        <taxon>Chordata</taxon>
        <taxon>Craniata</taxon>
        <taxon>Vertebrata</taxon>
        <taxon>Euteleostomi</taxon>
        <taxon>Archelosauria</taxon>
        <taxon>Archosauria</taxon>
        <taxon>Dinosauria</taxon>
        <taxon>Saurischia</taxon>
        <taxon>Theropoda</taxon>
        <taxon>Coelurosauria</taxon>
        <taxon>Aves</taxon>
        <taxon>Neognathae</taxon>
        <taxon>Galloanserae</taxon>
        <taxon>Anseriformes</taxon>
        <taxon>Anatidae</taxon>
        <taxon>Anatinae</taxon>
        <taxon>Anas</taxon>
    </lineage>
</organism>
<reference evidence="1" key="3">
    <citation type="submission" date="2025-09" db="UniProtKB">
        <authorList>
            <consortium name="Ensembl"/>
        </authorList>
    </citation>
    <scope>IDENTIFICATION</scope>
</reference>
<evidence type="ECO:0000313" key="1">
    <source>
        <dbReference type="Ensembl" id="ENSAPLP00020001996.1"/>
    </source>
</evidence>
<protein>
    <submittedName>
        <fullName evidence="1">Uncharacterized protein</fullName>
    </submittedName>
</protein>
<reference evidence="1" key="2">
    <citation type="submission" date="2025-08" db="UniProtKB">
        <authorList>
            <consortium name="Ensembl"/>
        </authorList>
    </citation>
    <scope>IDENTIFICATION</scope>
</reference>
<dbReference type="Proteomes" id="UP000694400">
    <property type="component" value="Chromosome 3"/>
</dbReference>
<accession>A0A8B9QXB1</accession>
<sequence length="86" mass="9840">MIMSNGWGCSYCTTLTEIIEPVQNELKQKYLPIMFSLKQRQNVDSLSQLNIQRCYLHHPQGSTEDSQVFGFCGKDGSWAPPEIESR</sequence>
<dbReference type="AlphaFoldDB" id="A0A8B9QXB1"/>
<reference evidence="1" key="1">
    <citation type="submission" date="2019-08" db="EMBL/GenBank/DDBJ databases">
        <title>Three high-quality genomes provides insights into domestication of ducks.</title>
        <authorList>
            <person name="Hou Z.C."/>
            <person name="Zhu F."/>
            <person name="Yin Z.T."/>
            <person name="Zhang F."/>
        </authorList>
    </citation>
    <scope>NUCLEOTIDE SEQUENCE [LARGE SCALE GENOMIC DNA]</scope>
</reference>
<evidence type="ECO:0000313" key="2">
    <source>
        <dbReference type="Proteomes" id="UP000694400"/>
    </source>
</evidence>